<dbReference type="Gene3D" id="2.40.37.10">
    <property type="entry name" value="Lyase, Ornithine Decarboxylase, Chain A, domain 1"/>
    <property type="match status" value="1"/>
</dbReference>
<comment type="similarity">
    <text evidence="4 9">Belongs to the alanine racemase family.</text>
</comment>
<dbReference type="InterPro" id="IPR009006">
    <property type="entry name" value="Ala_racemase/Decarboxylase_C"/>
</dbReference>
<evidence type="ECO:0000256" key="9">
    <source>
        <dbReference type="HAMAP-Rule" id="MF_01201"/>
    </source>
</evidence>
<comment type="caution">
    <text evidence="13">The sequence shown here is derived from an EMBL/GenBank/DDBJ whole genome shotgun (WGS) entry which is preliminary data.</text>
</comment>
<protein>
    <recommendedName>
        <fullName evidence="5 9">Alanine racemase</fullName>
        <ecNumber evidence="5 9">5.1.1.1</ecNumber>
    </recommendedName>
</protein>
<proteinExistence type="inferred from homology"/>
<feature type="binding site" evidence="9 11">
    <location>
        <position position="130"/>
    </location>
    <ligand>
        <name>substrate</name>
    </ligand>
</feature>
<sequence length="360" mass="39428">MTFIPQATIDHRALRHNLQKVRETAPESRIWAVIKANAYGHGMERVAATLQAADGFAVARIEEAQRLRHAGVTKPILILEGVFTAGDVESASENGFQLTVHHLQQVGLLETTPINFPVECWLKVDTGMHRLGFAPSQLSEAALRLQKVNGVGDLHLMTHLANADDRNDPASLKQCERFDRLTLSSYTDLSIANSAGLLAFEETHRDWVRPGIMLYGVTPFQHSIGSDDGLQPVMTFSSRVLTLNHCNAGDRVGYGGTFECLESMPVAVIGVGYGDGYPRHAKPGTPVLIRNQRLPLIGRVSMDMICVDARALPDLQIGEEVVLWGEGLPVELIAQSSETIAYELLCGITGRVDFIDVEKD</sequence>
<dbReference type="Proteomes" id="UP000254771">
    <property type="component" value="Unassembled WGS sequence"/>
</dbReference>
<gene>
    <name evidence="13" type="primary">alr</name>
    <name evidence="13" type="ORF">DIZ78_09985</name>
</gene>
<dbReference type="NCBIfam" id="TIGR00492">
    <property type="entry name" value="alr"/>
    <property type="match status" value="1"/>
</dbReference>
<feature type="domain" description="Alanine racemase C-terminal" evidence="12">
    <location>
        <begin position="233"/>
        <end position="357"/>
    </location>
</feature>
<evidence type="ECO:0000256" key="6">
    <source>
        <dbReference type="ARBA" id="ARBA00022898"/>
    </source>
</evidence>
<feature type="active site" description="Proton acceptor; specific for D-alanine" evidence="9">
    <location>
        <position position="35"/>
    </location>
</feature>
<comment type="pathway">
    <text evidence="3">Cell wall biogenesis; peptidoglycan biosynthesis.</text>
</comment>
<evidence type="ECO:0000256" key="4">
    <source>
        <dbReference type="ARBA" id="ARBA00007880"/>
    </source>
</evidence>
<keyword evidence="6 9" id="KW-0663">Pyridoxal phosphate</keyword>
<evidence type="ECO:0000313" key="13">
    <source>
        <dbReference type="EMBL" id="RDH85778.1"/>
    </source>
</evidence>
<evidence type="ECO:0000259" key="12">
    <source>
        <dbReference type="SMART" id="SM01005"/>
    </source>
</evidence>
<dbReference type="PANTHER" id="PTHR30511:SF4">
    <property type="entry name" value="ALANINE RACEMASE, BIOSYNTHETIC"/>
    <property type="match status" value="1"/>
</dbReference>
<keyword evidence="14" id="KW-1185">Reference proteome</keyword>
<accession>A0A370DLL3</accession>
<comment type="pathway">
    <text evidence="8 9">Amino-acid biosynthesis; D-alanine biosynthesis; D-alanine from L-alanine: step 1/1.</text>
</comment>
<dbReference type="SUPFAM" id="SSF51419">
    <property type="entry name" value="PLP-binding barrel"/>
    <property type="match status" value="1"/>
</dbReference>
<dbReference type="PANTHER" id="PTHR30511">
    <property type="entry name" value="ALANINE RACEMASE"/>
    <property type="match status" value="1"/>
</dbReference>
<feature type="binding site" evidence="9 11">
    <location>
        <position position="302"/>
    </location>
    <ligand>
        <name>substrate</name>
    </ligand>
</feature>
<dbReference type="GO" id="GO:0030632">
    <property type="term" value="P:D-alanine biosynthetic process"/>
    <property type="evidence" value="ECO:0007669"/>
    <property type="project" value="UniProtKB-UniRule"/>
</dbReference>
<dbReference type="EC" id="5.1.1.1" evidence="5 9"/>
<dbReference type="Pfam" id="PF01168">
    <property type="entry name" value="Ala_racemase_N"/>
    <property type="match status" value="1"/>
</dbReference>
<dbReference type="InterPro" id="IPR001608">
    <property type="entry name" value="Ala_racemase_N"/>
</dbReference>
<dbReference type="PRINTS" id="PR00992">
    <property type="entry name" value="ALARACEMASE"/>
</dbReference>
<keyword evidence="7 9" id="KW-0413">Isomerase</keyword>
<dbReference type="CDD" id="cd06827">
    <property type="entry name" value="PLPDE_III_AR_proteobact"/>
    <property type="match status" value="1"/>
</dbReference>
<evidence type="ECO:0000256" key="10">
    <source>
        <dbReference type="PIRSR" id="PIRSR600821-50"/>
    </source>
</evidence>
<evidence type="ECO:0000256" key="3">
    <source>
        <dbReference type="ARBA" id="ARBA00004752"/>
    </source>
</evidence>
<evidence type="ECO:0000256" key="7">
    <source>
        <dbReference type="ARBA" id="ARBA00023235"/>
    </source>
</evidence>
<dbReference type="FunFam" id="3.20.20.10:FF:000002">
    <property type="entry name" value="Alanine racemase"/>
    <property type="match status" value="1"/>
</dbReference>
<dbReference type="GO" id="GO:0008784">
    <property type="term" value="F:alanine racemase activity"/>
    <property type="evidence" value="ECO:0007669"/>
    <property type="project" value="UniProtKB-UniRule"/>
</dbReference>
<dbReference type="InterPro" id="IPR000821">
    <property type="entry name" value="Ala_racemase"/>
</dbReference>
<dbReference type="AlphaFoldDB" id="A0A370DLL3"/>
<dbReference type="InterPro" id="IPR011079">
    <property type="entry name" value="Ala_racemase_C"/>
</dbReference>
<feature type="modified residue" description="N6-(pyridoxal phosphate)lysine" evidence="9 10">
    <location>
        <position position="35"/>
    </location>
</feature>
<comment type="catalytic activity">
    <reaction evidence="1 9">
        <text>L-alanine = D-alanine</text>
        <dbReference type="Rhea" id="RHEA:20249"/>
        <dbReference type="ChEBI" id="CHEBI:57416"/>
        <dbReference type="ChEBI" id="CHEBI:57972"/>
        <dbReference type="EC" id="5.1.1.1"/>
    </reaction>
</comment>
<dbReference type="SMART" id="SM01005">
    <property type="entry name" value="Ala_racemase_C"/>
    <property type="match status" value="1"/>
</dbReference>
<evidence type="ECO:0000313" key="14">
    <source>
        <dbReference type="Proteomes" id="UP000254771"/>
    </source>
</evidence>
<dbReference type="EMBL" id="QFXE01000012">
    <property type="protein sequence ID" value="RDH85778.1"/>
    <property type="molecule type" value="Genomic_DNA"/>
</dbReference>
<dbReference type="UniPathway" id="UPA00042">
    <property type="reaction ID" value="UER00497"/>
</dbReference>
<dbReference type="Gene3D" id="3.20.20.10">
    <property type="entry name" value="Alanine racemase"/>
    <property type="match status" value="1"/>
</dbReference>
<organism evidence="13 14">
    <name type="scientific">endosymbiont of Escarpia spicata</name>
    <dbReference type="NCBI Taxonomy" id="2200908"/>
    <lineage>
        <taxon>Bacteria</taxon>
        <taxon>Pseudomonadati</taxon>
        <taxon>Pseudomonadota</taxon>
        <taxon>Gammaproteobacteria</taxon>
        <taxon>sulfur-oxidizing symbionts</taxon>
    </lineage>
</organism>
<dbReference type="HAMAP" id="MF_01201">
    <property type="entry name" value="Ala_racemase"/>
    <property type="match status" value="1"/>
</dbReference>
<comment type="function">
    <text evidence="9">Catalyzes the interconversion of L-alanine and D-alanine. May also act on other amino acids.</text>
</comment>
<dbReference type="GO" id="GO:0005829">
    <property type="term" value="C:cytosol"/>
    <property type="evidence" value="ECO:0007669"/>
    <property type="project" value="TreeGrafter"/>
</dbReference>
<comment type="cofactor">
    <cofactor evidence="2 9 10">
        <name>pyridoxal 5'-phosphate</name>
        <dbReference type="ChEBI" id="CHEBI:597326"/>
    </cofactor>
</comment>
<evidence type="ECO:0000256" key="11">
    <source>
        <dbReference type="PIRSR" id="PIRSR600821-52"/>
    </source>
</evidence>
<dbReference type="InterPro" id="IPR020622">
    <property type="entry name" value="Ala_racemase_pyridoxalP-BS"/>
</dbReference>
<dbReference type="InterPro" id="IPR029066">
    <property type="entry name" value="PLP-binding_barrel"/>
</dbReference>
<dbReference type="PROSITE" id="PS00395">
    <property type="entry name" value="ALANINE_RACEMASE"/>
    <property type="match status" value="1"/>
</dbReference>
<evidence type="ECO:0000256" key="2">
    <source>
        <dbReference type="ARBA" id="ARBA00001933"/>
    </source>
</evidence>
<dbReference type="GO" id="GO:0030170">
    <property type="term" value="F:pyridoxal phosphate binding"/>
    <property type="evidence" value="ECO:0007669"/>
    <property type="project" value="UniProtKB-UniRule"/>
</dbReference>
<reference evidence="13 14" key="1">
    <citation type="journal article" date="2018" name="ISME J.">
        <title>Endosymbiont genomes yield clues of tubeworm success.</title>
        <authorList>
            <person name="Li Y."/>
            <person name="Liles M.R."/>
            <person name="Halanych K.M."/>
        </authorList>
    </citation>
    <scope>NUCLEOTIDE SEQUENCE [LARGE SCALE GENOMIC DNA]</scope>
    <source>
        <strain evidence="13">A1462</strain>
    </source>
</reference>
<evidence type="ECO:0000256" key="5">
    <source>
        <dbReference type="ARBA" id="ARBA00013089"/>
    </source>
</evidence>
<dbReference type="SUPFAM" id="SSF50621">
    <property type="entry name" value="Alanine racemase C-terminal domain-like"/>
    <property type="match status" value="1"/>
</dbReference>
<dbReference type="Pfam" id="PF00842">
    <property type="entry name" value="Ala_racemase_C"/>
    <property type="match status" value="1"/>
</dbReference>
<name>A0A370DLL3_9GAMM</name>
<evidence type="ECO:0000256" key="8">
    <source>
        <dbReference type="ARBA" id="ARBA00037912"/>
    </source>
</evidence>
<evidence type="ECO:0000256" key="1">
    <source>
        <dbReference type="ARBA" id="ARBA00000316"/>
    </source>
</evidence>
<feature type="active site" description="Proton acceptor; specific for L-alanine" evidence="9">
    <location>
        <position position="254"/>
    </location>
</feature>